<evidence type="ECO:0000313" key="1">
    <source>
        <dbReference type="EMBL" id="AFB84053.1"/>
    </source>
</evidence>
<dbReference type="SUPFAM" id="SSF52309">
    <property type="entry name" value="N-(deoxy)ribosyltransferase-like"/>
    <property type="match status" value="1"/>
</dbReference>
<reference evidence="1 2" key="1">
    <citation type="journal article" date="2012" name="J. Virol.">
        <title>Complete Genome Sequence of the Enterobacter cancerogenus Bacteriophage Enc34.</title>
        <authorList>
            <person name="Kazaks A."/>
            <person name="Dislers A."/>
            <person name="Lipowsky G."/>
            <person name="Nikolajeva V."/>
            <person name="Tars K."/>
        </authorList>
    </citation>
    <scope>NUCLEOTIDE SEQUENCE [LARGE SCALE GENOMIC DNA]</scope>
</reference>
<sequence>MSKPFLLYIAGPYSPYTDENGVTFTTAFHIQMATRMAVEVVKRFGLRTVYPVTPHLNTAHFEQLPDLKDVRQKYWLDSTLELMKRCDGVLLTHSDAYKVSQGTWVEWTTAESMAGFPMFSTLDELEAYLNERGIPDLQLIPPQR</sequence>
<evidence type="ECO:0000313" key="2">
    <source>
        <dbReference type="Proteomes" id="UP000008024"/>
    </source>
</evidence>
<dbReference type="GeneID" id="14014034"/>
<dbReference type="Gene3D" id="3.40.50.10400">
    <property type="entry name" value="Hypothetical protein PA1492"/>
    <property type="match status" value="1"/>
</dbReference>
<proteinExistence type="predicted"/>
<name>H6WYJ8_9CAUD</name>
<dbReference type="KEGG" id="vg:14014034"/>
<dbReference type="OrthoDB" id="10843at10239"/>
<organism evidence="1 2">
    <name type="scientific">Hafnia phage Enc34</name>
    <dbReference type="NCBI Taxonomy" id="1150990"/>
    <lineage>
        <taxon>Viruses</taxon>
        <taxon>Duplodnaviria</taxon>
        <taxon>Heunggongvirae</taxon>
        <taxon>Uroviricota</taxon>
        <taxon>Caudoviricetes</taxon>
        <taxon>Casjensviridae</taxon>
        <taxon>Enchivirus</taxon>
        <taxon>Enchivirus Enc34</taxon>
    </lineage>
</organism>
<accession>H6WYJ8</accession>
<dbReference type="RefSeq" id="YP_007007041.1">
    <property type="nucleotide sequence ID" value="NC_019524.2"/>
</dbReference>
<dbReference type="Proteomes" id="UP000008024">
    <property type="component" value="Segment"/>
</dbReference>
<evidence type="ECO:0008006" key="3">
    <source>
        <dbReference type="Google" id="ProtNLM"/>
    </source>
</evidence>
<protein>
    <recommendedName>
        <fullName evidence="3">Nucleoside 2-deoxyribosyltransferase</fullName>
    </recommendedName>
</protein>
<dbReference type="EMBL" id="JQ340774">
    <property type="protein sequence ID" value="AFB84053.1"/>
    <property type="molecule type" value="Genomic_DNA"/>
</dbReference>
<keyword evidence="2" id="KW-1185">Reference proteome</keyword>